<dbReference type="GO" id="GO:0051539">
    <property type="term" value="F:4 iron, 4 sulfur cluster binding"/>
    <property type="evidence" value="ECO:0007669"/>
    <property type="project" value="UniProtKB-KW"/>
</dbReference>
<dbReference type="EMBL" id="LR746496">
    <property type="protein sequence ID" value="CAA7601467.1"/>
    <property type="molecule type" value="Genomic_DNA"/>
</dbReference>
<feature type="region of interest" description="Disordered" evidence="5">
    <location>
        <begin position="1"/>
        <end position="21"/>
    </location>
</feature>
<dbReference type="InterPro" id="IPR006311">
    <property type="entry name" value="TAT_signal"/>
</dbReference>
<dbReference type="Proteomes" id="UP001071230">
    <property type="component" value="Unassembled WGS sequence"/>
</dbReference>
<feature type="compositionally biased region" description="Basic and acidic residues" evidence="5">
    <location>
        <begin position="8"/>
        <end position="21"/>
    </location>
</feature>
<dbReference type="KEGG" id="aacx:DEACI_2134"/>
<dbReference type="PROSITE" id="PS51379">
    <property type="entry name" value="4FE4S_FER_2"/>
    <property type="match status" value="3"/>
</dbReference>
<protein>
    <submittedName>
        <fullName evidence="8">Tetrathionate reductase subunit B</fullName>
    </submittedName>
    <submittedName>
        <fullName evidence="7">Twin-arginine translocation pathway, signal sequence, bacterial/archaeal</fullName>
    </submittedName>
</protein>
<name>A0A8S0XX46_9FIRM</name>
<gene>
    <name evidence="8" type="ORF">DEACI_0568</name>
    <name evidence="7" type="ORF">DEACI_2134</name>
</gene>
<sequence length="350" mass="37721">MGKVITMAEKEKPVKQEDDKVPDRRGFLKKALTLGGVLGTAGAFGALGIGKALAAGQSGGESQPGGMIQTDGDALTWQGYADPDLNKADGWQDWNRLLNPAKLPIYHDNFAQIKAARPKHHWAIVVDLRKCTGCQSCVVACKSENNIPVGSYRTWVDVGQIGRTVAAAAGDVVTDEGSYVQEVKVRNIPKLCNHCDNPPCVTVCPVKATFKRADGPVLVDPRLCIGCGTCVNACPYDARYLNPISHTADKCTLCVERIDAGLLPACVTTCVGRARVFGDLLDPESEVSQLLAHYPVQVRKPEVGTQPQVFYIGLDGELSTSDNSASERLVYTYAMNTNSTAYRKLNAPRK</sequence>
<feature type="domain" description="4Fe-4S ferredoxin-type" evidence="6">
    <location>
        <begin position="122"/>
        <end position="152"/>
    </location>
</feature>
<keyword evidence="3" id="KW-0408">Iron</keyword>
<dbReference type="InterPro" id="IPR017896">
    <property type="entry name" value="4Fe4S_Fe-S-bd"/>
</dbReference>
<keyword evidence="4" id="KW-0411">Iron-sulfur</keyword>
<evidence type="ECO:0000259" key="6">
    <source>
        <dbReference type="PROSITE" id="PS51379"/>
    </source>
</evidence>
<evidence type="ECO:0000313" key="8">
    <source>
        <dbReference type="EMBL" id="CEJ06122.1"/>
    </source>
</evidence>
<keyword evidence="9" id="KW-1185">Reference proteome</keyword>
<dbReference type="GO" id="GO:0046872">
    <property type="term" value="F:metal ion binding"/>
    <property type="evidence" value="ECO:0007669"/>
    <property type="project" value="UniProtKB-KW"/>
</dbReference>
<dbReference type="EMBL" id="CDGJ01000016">
    <property type="protein sequence ID" value="CEJ06122.1"/>
    <property type="molecule type" value="Genomic_DNA"/>
</dbReference>
<dbReference type="NCBIfam" id="TIGR01409">
    <property type="entry name" value="TAT_signal_seq"/>
    <property type="match status" value="1"/>
</dbReference>
<dbReference type="Gene3D" id="3.30.70.20">
    <property type="match status" value="2"/>
</dbReference>
<evidence type="ECO:0000256" key="4">
    <source>
        <dbReference type="ARBA" id="ARBA00023014"/>
    </source>
</evidence>
<dbReference type="PROSITE" id="PS51318">
    <property type="entry name" value="TAT"/>
    <property type="match status" value="1"/>
</dbReference>
<evidence type="ECO:0000256" key="5">
    <source>
        <dbReference type="SAM" id="MobiDB-lite"/>
    </source>
</evidence>
<dbReference type="InterPro" id="IPR050954">
    <property type="entry name" value="ET_IronSulfur_Cluster-Binding"/>
</dbReference>
<dbReference type="InterPro" id="IPR019546">
    <property type="entry name" value="TAT_signal_bac_arc"/>
</dbReference>
<organism evidence="7">
    <name type="scientific">Acididesulfobacillus acetoxydans</name>
    <dbReference type="NCBI Taxonomy" id="1561005"/>
    <lineage>
        <taxon>Bacteria</taxon>
        <taxon>Bacillati</taxon>
        <taxon>Bacillota</taxon>
        <taxon>Clostridia</taxon>
        <taxon>Eubacteriales</taxon>
        <taxon>Peptococcaceae</taxon>
        <taxon>Acididesulfobacillus</taxon>
    </lineage>
</organism>
<reference evidence="8" key="1">
    <citation type="submission" date="2014-11" db="EMBL/GenBank/DDBJ databases">
        <authorList>
            <person name="Hornung B.V."/>
        </authorList>
    </citation>
    <scope>NUCLEOTIDE SEQUENCE</scope>
    <source>
        <strain evidence="8">INE</strain>
    </source>
</reference>
<keyword evidence="1" id="KW-0004">4Fe-4S</keyword>
<keyword evidence="2" id="KW-0479">Metal-binding</keyword>
<dbReference type="AlphaFoldDB" id="A0A8S0XX46"/>
<reference evidence="7" key="2">
    <citation type="submission" date="2020-01" db="EMBL/GenBank/DDBJ databases">
        <authorList>
            <person name="Hornung B."/>
        </authorList>
    </citation>
    <scope>NUCLEOTIDE SEQUENCE</scope>
    <source>
        <strain evidence="7">PacBioINE</strain>
    </source>
</reference>
<dbReference type="PROSITE" id="PS00198">
    <property type="entry name" value="4FE4S_FER_1"/>
    <property type="match status" value="1"/>
</dbReference>
<evidence type="ECO:0000313" key="7">
    <source>
        <dbReference type="EMBL" id="CAA7601467.1"/>
    </source>
</evidence>
<feature type="domain" description="4Fe-4S ferredoxin-type" evidence="6">
    <location>
        <begin position="215"/>
        <end position="244"/>
    </location>
</feature>
<evidence type="ECO:0000313" key="9">
    <source>
        <dbReference type="Proteomes" id="UP001071230"/>
    </source>
</evidence>
<dbReference type="SUPFAM" id="SSF54862">
    <property type="entry name" value="4Fe-4S ferredoxins"/>
    <property type="match status" value="1"/>
</dbReference>
<dbReference type="Proteomes" id="UP000836597">
    <property type="component" value="Chromosome"/>
</dbReference>
<dbReference type="PANTHER" id="PTHR43177:SF9">
    <property type="entry name" value="PROTEIN NRFC"/>
    <property type="match status" value="1"/>
</dbReference>
<dbReference type="PANTHER" id="PTHR43177">
    <property type="entry name" value="PROTEIN NRFC"/>
    <property type="match status" value="1"/>
</dbReference>
<accession>A0A8S0XX46</accession>
<dbReference type="CDD" id="cd10551">
    <property type="entry name" value="PsrB"/>
    <property type="match status" value="1"/>
</dbReference>
<feature type="domain" description="4Fe-4S ferredoxin-type" evidence="6">
    <location>
        <begin position="181"/>
        <end position="214"/>
    </location>
</feature>
<evidence type="ECO:0000256" key="1">
    <source>
        <dbReference type="ARBA" id="ARBA00022485"/>
    </source>
</evidence>
<dbReference type="InterPro" id="IPR017900">
    <property type="entry name" value="4Fe4S_Fe_S_CS"/>
</dbReference>
<dbReference type="Pfam" id="PF13247">
    <property type="entry name" value="Fer4_11"/>
    <property type="match status" value="1"/>
</dbReference>
<evidence type="ECO:0000256" key="3">
    <source>
        <dbReference type="ARBA" id="ARBA00023004"/>
    </source>
</evidence>
<dbReference type="Pfam" id="PF12800">
    <property type="entry name" value="Fer4_4"/>
    <property type="match status" value="1"/>
</dbReference>
<evidence type="ECO:0000256" key="2">
    <source>
        <dbReference type="ARBA" id="ARBA00022723"/>
    </source>
</evidence>
<proteinExistence type="predicted"/>